<evidence type="ECO:0000313" key="14">
    <source>
        <dbReference type="EMBL" id="ASA49172.1"/>
    </source>
</evidence>
<feature type="transmembrane region" description="Helical" evidence="13">
    <location>
        <begin position="32"/>
        <end position="54"/>
    </location>
</feature>
<comment type="subunit">
    <text evidence="11">Interacts with the capsid protein (CP). Part of a MP-CP-viral DNA complex.</text>
</comment>
<reference evidence="14" key="1">
    <citation type="journal article" date="2017" name="Virus Res.">
        <title>Novel mastreviruses identified in Australian wild rice.</title>
        <authorList>
            <person name="Kraberger S."/>
            <person name="Geering A.D.W."/>
            <person name="Walters M."/>
            <person name="Martin D.P."/>
            <person name="Varsani A."/>
        </authorList>
    </citation>
    <scope>NUCLEOTIDE SEQUENCE [LARGE SCALE GENOMIC DNA]</scope>
    <source>
        <strain evidence="14">AU-NA24-2015</strain>
    </source>
</reference>
<evidence type="ECO:0000256" key="6">
    <source>
        <dbReference type="ARBA" id="ARBA00022692"/>
    </source>
</evidence>
<dbReference type="OrthoDB" id="28371at10239"/>
<keyword evidence="7" id="KW-1043">Host membrane</keyword>
<dbReference type="GO" id="GO:0033644">
    <property type="term" value="C:host cell membrane"/>
    <property type="evidence" value="ECO:0007669"/>
    <property type="project" value="UniProtKB-SubCell"/>
</dbReference>
<keyword evidence="9" id="KW-0916">Viral movement protein</keyword>
<evidence type="ECO:0000256" key="4">
    <source>
        <dbReference type="ARBA" id="ARBA00014660"/>
    </source>
</evidence>
<dbReference type="GO" id="GO:0016020">
    <property type="term" value="C:membrane"/>
    <property type="evidence" value="ECO:0007669"/>
    <property type="project" value="InterPro"/>
</dbReference>
<dbReference type="GeneID" id="41700887"/>
<evidence type="ECO:0000256" key="2">
    <source>
        <dbReference type="ARBA" id="ARBA00004379"/>
    </source>
</evidence>
<keyword evidence="10 13" id="KW-0472">Membrane</keyword>
<protein>
    <recommendedName>
        <fullName evidence="4">Movement protein</fullName>
    </recommendedName>
</protein>
<evidence type="ECO:0000256" key="3">
    <source>
        <dbReference type="ARBA" id="ARBA00010512"/>
    </source>
</evidence>
<feature type="compositionally biased region" description="Polar residues" evidence="12">
    <location>
        <begin position="87"/>
        <end position="98"/>
    </location>
</feature>
<evidence type="ECO:0000256" key="11">
    <source>
        <dbReference type="ARBA" id="ARBA00025953"/>
    </source>
</evidence>
<evidence type="ECO:0000256" key="13">
    <source>
        <dbReference type="SAM" id="Phobius"/>
    </source>
</evidence>
<accession>A0A2D0WZE5</accession>
<dbReference type="EMBL" id="KY962381">
    <property type="protein sequence ID" value="ASA49172.1"/>
    <property type="molecule type" value="Genomic_DNA"/>
</dbReference>
<comment type="subcellular location">
    <subcellularLocation>
        <location evidence="2">Host membrane</location>
        <topology evidence="2">Single-pass membrane protein</topology>
    </subcellularLocation>
</comment>
<dbReference type="InterPro" id="IPR002621">
    <property type="entry name" value="Gemini_mov"/>
</dbReference>
<feature type="region of interest" description="Disordered" evidence="12">
    <location>
        <begin position="76"/>
        <end position="98"/>
    </location>
</feature>
<sequence>MWMESGHLPQVGYQVQPSPPAVTSTFVGNDGAWRFLVLLTACSCLAGAAVFACWRMCGKDLLLTLKAKRSRTITELGFGQTPEQRRAGTSSQPVGVIG</sequence>
<evidence type="ECO:0000256" key="7">
    <source>
        <dbReference type="ARBA" id="ARBA00022870"/>
    </source>
</evidence>
<proteinExistence type="inferred from homology"/>
<evidence type="ECO:0000256" key="12">
    <source>
        <dbReference type="SAM" id="MobiDB-lite"/>
    </source>
</evidence>
<comment type="similarity">
    <text evidence="3">Belongs to the mastrevirus movement protein family.</text>
</comment>
<evidence type="ECO:0000256" key="1">
    <source>
        <dbReference type="ARBA" id="ARBA00002157"/>
    </source>
</evidence>
<dbReference type="Pfam" id="PF01708">
    <property type="entry name" value="Gemini_mov"/>
    <property type="match status" value="1"/>
</dbReference>
<dbReference type="KEGG" id="vg:41700887"/>
<name>A0A2D0WZE5_9GEMI</name>
<evidence type="ECO:0000256" key="5">
    <source>
        <dbReference type="ARBA" id="ARBA00022448"/>
    </source>
</evidence>
<evidence type="ECO:0000256" key="8">
    <source>
        <dbReference type="ARBA" id="ARBA00022989"/>
    </source>
</evidence>
<dbReference type="Proteomes" id="UP000289407">
    <property type="component" value="Segment"/>
</dbReference>
<keyword evidence="15" id="KW-1185">Reference proteome</keyword>
<organism evidence="14">
    <name type="scientific">Rice latent virus 2</name>
    <dbReference type="NCBI Taxonomy" id="2012857"/>
    <lineage>
        <taxon>Viruses</taxon>
        <taxon>Monodnaviria</taxon>
        <taxon>Shotokuvirae</taxon>
        <taxon>Cressdnaviricota</taxon>
        <taxon>Repensiviricetes</taxon>
        <taxon>Geplafuvirales</taxon>
        <taxon>Geminiviridae</taxon>
        <taxon>Mastrevirus</taxon>
        <taxon>Mastrevirus oryzasecundi</taxon>
    </lineage>
</organism>
<keyword evidence="8 13" id="KW-1133">Transmembrane helix</keyword>
<dbReference type="GO" id="GO:0046740">
    <property type="term" value="P:transport of virus in host, cell to cell"/>
    <property type="evidence" value="ECO:0007669"/>
    <property type="project" value="UniProtKB-KW"/>
</dbReference>
<keyword evidence="6 13" id="KW-0812">Transmembrane</keyword>
<evidence type="ECO:0000256" key="9">
    <source>
        <dbReference type="ARBA" id="ARBA00023031"/>
    </source>
</evidence>
<comment type="function">
    <text evidence="1">Involved in the viral transport within, and between cells.</text>
</comment>
<keyword evidence="5" id="KW-0813">Transport</keyword>
<dbReference type="RefSeq" id="YP_009551798.1">
    <property type="nucleotide sequence ID" value="NC_040537.1"/>
</dbReference>
<evidence type="ECO:0000313" key="15">
    <source>
        <dbReference type="Proteomes" id="UP000289407"/>
    </source>
</evidence>
<evidence type="ECO:0000256" key="10">
    <source>
        <dbReference type="ARBA" id="ARBA00023136"/>
    </source>
</evidence>